<dbReference type="InterPro" id="IPR008972">
    <property type="entry name" value="Cupredoxin"/>
</dbReference>
<keyword evidence="1" id="KW-1133">Transmembrane helix</keyword>
<dbReference type="Proteomes" id="UP001321804">
    <property type="component" value="Chromosome"/>
</dbReference>
<feature type="domain" description="EfeO-type cupredoxin-like" evidence="2">
    <location>
        <begin position="15"/>
        <end position="124"/>
    </location>
</feature>
<keyword evidence="4" id="KW-1185">Reference proteome</keyword>
<gene>
    <name evidence="3" type="ORF">KIMC2_04890</name>
</gene>
<dbReference type="AlphaFoldDB" id="A0AAU9CPQ0"/>
<proteinExistence type="predicted"/>
<dbReference type="KEGG" id="xak:KIMC2_04890"/>
<evidence type="ECO:0000313" key="3">
    <source>
        <dbReference type="EMBL" id="BDR55927.1"/>
    </source>
</evidence>
<dbReference type="RefSeq" id="WP_317697679.1">
    <property type="nucleotide sequence ID" value="NZ_AP026801.1"/>
</dbReference>
<dbReference type="SUPFAM" id="SSF49503">
    <property type="entry name" value="Cupredoxins"/>
    <property type="match status" value="1"/>
</dbReference>
<keyword evidence="1" id="KW-0812">Transmembrane</keyword>
<dbReference type="Gene3D" id="2.60.40.420">
    <property type="entry name" value="Cupredoxins - blue copper proteins"/>
    <property type="match status" value="1"/>
</dbReference>
<dbReference type="EMBL" id="AP026801">
    <property type="protein sequence ID" value="BDR55927.1"/>
    <property type="molecule type" value="Genomic_DNA"/>
</dbReference>
<dbReference type="Pfam" id="PF13473">
    <property type="entry name" value="Cupredoxin_1"/>
    <property type="match status" value="1"/>
</dbReference>
<organism evidence="3 4">
    <name type="scientific">Xylocopilactobacillus apis</name>
    <dbReference type="NCBI Taxonomy" id="2932183"/>
    <lineage>
        <taxon>Bacteria</taxon>
        <taxon>Bacillati</taxon>
        <taxon>Bacillota</taxon>
        <taxon>Bacilli</taxon>
        <taxon>Lactobacillales</taxon>
        <taxon>Lactobacillaceae</taxon>
        <taxon>Xylocopilactobacillus</taxon>
    </lineage>
</organism>
<name>A0AAU9CPQ0_9LACO</name>
<dbReference type="InterPro" id="IPR028096">
    <property type="entry name" value="EfeO_Cupredoxin"/>
</dbReference>
<keyword evidence="1" id="KW-0472">Membrane</keyword>
<evidence type="ECO:0000256" key="1">
    <source>
        <dbReference type="SAM" id="Phobius"/>
    </source>
</evidence>
<feature type="transmembrane region" description="Helical" evidence="1">
    <location>
        <begin position="6"/>
        <end position="24"/>
    </location>
</feature>
<sequence>MINNLLVVIGALLLIGFISWWFFVPRKENAVNAKETKDHLQNVEVVVDGGYKPSTVVVKQGEPAEITFNRKDPSSCLEQVVFPDWGINEFLPEKEEHAIKIDTSKPGVYQYACGMDMFHGKVVVE</sequence>
<evidence type="ECO:0000259" key="2">
    <source>
        <dbReference type="Pfam" id="PF13473"/>
    </source>
</evidence>
<protein>
    <submittedName>
        <fullName evidence="3">Copper-binding protein</fullName>
    </submittedName>
</protein>
<reference evidence="3 4" key="1">
    <citation type="journal article" date="2023" name="Microbiol. Spectr.">
        <title>Symbiosis of Carpenter Bees with Uncharacterized Lactic Acid Bacteria Showing NAD Auxotrophy.</title>
        <authorList>
            <person name="Kawasaki S."/>
            <person name="Ozawa K."/>
            <person name="Mori T."/>
            <person name="Yamamoto A."/>
            <person name="Ito M."/>
            <person name="Ohkuma M."/>
            <person name="Sakamoto M."/>
            <person name="Matsutani M."/>
        </authorList>
    </citation>
    <scope>NUCLEOTIDE SEQUENCE [LARGE SCALE GENOMIC DNA]</scope>
    <source>
        <strain evidence="3 4">KimC2</strain>
    </source>
</reference>
<evidence type="ECO:0000313" key="4">
    <source>
        <dbReference type="Proteomes" id="UP001321804"/>
    </source>
</evidence>
<accession>A0AAU9CPQ0</accession>